<organism evidence="11 12">
    <name type="scientific">Desulfobulbus oligotrophicus</name>
    <dbReference type="NCBI Taxonomy" id="1909699"/>
    <lineage>
        <taxon>Bacteria</taxon>
        <taxon>Pseudomonadati</taxon>
        <taxon>Thermodesulfobacteriota</taxon>
        <taxon>Desulfobulbia</taxon>
        <taxon>Desulfobulbales</taxon>
        <taxon>Desulfobulbaceae</taxon>
        <taxon>Desulfobulbus</taxon>
    </lineage>
</organism>
<dbReference type="GO" id="GO:0004066">
    <property type="term" value="F:asparagine synthase (glutamine-hydrolyzing) activity"/>
    <property type="evidence" value="ECO:0007669"/>
    <property type="project" value="UniProtKB-EC"/>
</dbReference>
<dbReference type="GO" id="GO:0005829">
    <property type="term" value="C:cytosol"/>
    <property type="evidence" value="ECO:0007669"/>
    <property type="project" value="TreeGrafter"/>
</dbReference>
<dbReference type="NCBIfam" id="TIGR01536">
    <property type="entry name" value="asn_synth_AEB"/>
    <property type="match status" value="1"/>
</dbReference>
<dbReference type="EC" id="6.3.5.4" evidence="3"/>
<dbReference type="GO" id="GO:0005524">
    <property type="term" value="F:ATP binding"/>
    <property type="evidence" value="ECO:0007669"/>
    <property type="project" value="UniProtKB-KW"/>
</dbReference>
<dbReference type="CDD" id="cd00712">
    <property type="entry name" value="AsnB"/>
    <property type="match status" value="1"/>
</dbReference>
<evidence type="ECO:0000256" key="4">
    <source>
        <dbReference type="ARBA" id="ARBA00022741"/>
    </source>
</evidence>
<reference evidence="11 12" key="1">
    <citation type="submission" date="2020-05" db="EMBL/GenBank/DDBJ databases">
        <title>Complete genome of Desulfobulbus oligotrophicus.</title>
        <authorList>
            <person name="Podar M."/>
        </authorList>
    </citation>
    <scope>NUCLEOTIDE SEQUENCE [LARGE SCALE GENOMIC DNA]</scope>
    <source>
        <strain evidence="11 12">Prop6</strain>
    </source>
</reference>
<keyword evidence="12" id="KW-1185">Reference proteome</keyword>
<accession>A0A7T5VBF5</accession>
<comment type="catalytic activity">
    <reaction evidence="7">
        <text>L-aspartate + L-glutamine + ATP + H2O = L-asparagine + L-glutamate + AMP + diphosphate + H(+)</text>
        <dbReference type="Rhea" id="RHEA:12228"/>
        <dbReference type="ChEBI" id="CHEBI:15377"/>
        <dbReference type="ChEBI" id="CHEBI:15378"/>
        <dbReference type="ChEBI" id="CHEBI:29985"/>
        <dbReference type="ChEBI" id="CHEBI:29991"/>
        <dbReference type="ChEBI" id="CHEBI:30616"/>
        <dbReference type="ChEBI" id="CHEBI:33019"/>
        <dbReference type="ChEBI" id="CHEBI:58048"/>
        <dbReference type="ChEBI" id="CHEBI:58359"/>
        <dbReference type="ChEBI" id="CHEBI:456215"/>
        <dbReference type="EC" id="6.3.5.4"/>
    </reaction>
</comment>
<evidence type="ECO:0000256" key="2">
    <source>
        <dbReference type="ARBA" id="ARBA00005752"/>
    </source>
</evidence>
<dbReference type="Proteomes" id="UP000596092">
    <property type="component" value="Chromosome"/>
</dbReference>
<dbReference type="Gene3D" id="3.60.20.10">
    <property type="entry name" value="Glutamine Phosphoribosylpyrophosphate, subunit 1, domain 1"/>
    <property type="match status" value="1"/>
</dbReference>
<dbReference type="EMBL" id="CP054140">
    <property type="protein sequence ID" value="QQG64704.1"/>
    <property type="molecule type" value="Genomic_DNA"/>
</dbReference>
<dbReference type="PIRSF" id="PIRSF001589">
    <property type="entry name" value="Asn_synthetase_glu-h"/>
    <property type="match status" value="1"/>
</dbReference>
<comment type="pathway">
    <text evidence="1">Amino-acid biosynthesis; L-asparagine biosynthesis; L-asparagine from L-aspartate (L-Gln route): step 1/1.</text>
</comment>
<sequence>MGGISCSYLRQEPIQPAGRHSEEMAMAREMVQALRQRGPEAQRTTVFGHVIFGHARFNNTGFNGGDQPICNEDQSVAVVCDGEIYNHRELRRELIGKGHTFQTDTDIEVIVHLYEEMGGELFSRLNGMFALVLHDRKKNIVLVGRDRLGEKPLVYWQSAEKMLFASELKVLLLHPDIPRKLNDDALALYFNSLYVPAPHTIVADVHELLPAHYLLITGETLTPVQYWQPELAVNWNMHEQEAIESFLSLFEQAVAARIGTNEQLGVFLSGGIDSSAVTAFASQYHRGRLQSFCVGMRDGADERPFARTVADLYQTDHQEVCVTDRVEDVVVKVCAYFDEPFGDSSAIPTYLAAREAGRHVRAVLTGDGADELFAGYNYYFDQRYLFNSRVVSKVVRETDTFCMQKLGRTCADRLYSRKGHDRSWSNWYGMRSMLDDETVAALLGRPFTAPSTFFSTSGWLNFHDQDPLTVAFSHDLQFFLPGDLLKKVDMASKKASLQCRNPFLDHRLVEFAMTIPPHLKLRNRETKYLLKQALQAYLPSEVLFRQKQGFGAPVETWLKNQLRELVQDSLAKGCRAEQYLDRTAMDDLLVRFYEQGATDYRLCFGLWMLLMFELWLVNHWHTV</sequence>
<keyword evidence="4 8" id="KW-0547">Nucleotide-binding</keyword>
<feature type="domain" description="Glutamine amidotransferase type-2" evidence="10">
    <location>
        <begin position="6"/>
        <end position="219"/>
    </location>
</feature>
<dbReference type="KEGG" id="dog:HP555_01905"/>
<dbReference type="SUPFAM" id="SSF52402">
    <property type="entry name" value="Adenine nucleotide alpha hydrolases-like"/>
    <property type="match status" value="1"/>
</dbReference>
<evidence type="ECO:0000313" key="11">
    <source>
        <dbReference type="EMBL" id="QQG64704.1"/>
    </source>
</evidence>
<dbReference type="InterPro" id="IPR029055">
    <property type="entry name" value="Ntn_hydrolases_N"/>
</dbReference>
<dbReference type="Pfam" id="PF00733">
    <property type="entry name" value="Asn_synthase"/>
    <property type="match status" value="1"/>
</dbReference>
<keyword evidence="11" id="KW-0436">Ligase</keyword>
<comment type="similarity">
    <text evidence="2">Belongs to the asparagine synthetase family.</text>
</comment>
<feature type="binding site" evidence="8">
    <location>
        <position position="106"/>
    </location>
    <ligand>
        <name>L-glutamine</name>
        <dbReference type="ChEBI" id="CHEBI:58359"/>
    </ligand>
</feature>
<dbReference type="AlphaFoldDB" id="A0A7T5VBF5"/>
<dbReference type="PANTHER" id="PTHR43284:SF1">
    <property type="entry name" value="ASPARAGINE SYNTHETASE"/>
    <property type="match status" value="1"/>
</dbReference>
<evidence type="ECO:0000256" key="1">
    <source>
        <dbReference type="ARBA" id="ARBA00005187"/>
    </source>
</evidence>
<dbReference type="PROSITE" id="PS51278">
    <property type="entry name" value="GATASE_TYPE_2"/>
    <property type="match status" value="1"/>
</dbReference>
<feature type="binding site" evidence="8">
    <location>
        <position position="294"/>
    </location>
    <ligand>
        <name>ATP</name>
        <dbReference type="ChEBI" id="CHEBI:30616"/>
    </ligand>
</feature>
<dbReference type="InterPro" id="IPR001962">
    <property type="entry name" value="Asn_synthase"/>
</dbReference>
<dbReference type="PANTHER" id="PTHR43284">
    <property type="entry name" value="ASPARAGINE SYNTHETASE (GLUTAMINE-HYDROLYZING)"/>
    <property type="match status" value="1"/>
</dbReference>
<dbReference type="InterPro" id="IPR006426">
    <property type="entry name" value="Asn_synth_AEB"/>
</dbReference>
<protein>
    <recommendedName>
        <fullName evidence="3">asparagine synthase (glutamine-hydrolyzing)</fullName>
        <ecNumber evidence="3">6.3.5.4</ecNumber>
    </recommendedName>
</protein>
<name>A0A7T5VBF5_9BACT</name>
<evidence type="ECO:0000256" key="3">
    <source>
        <dbReference type="ARBA" id="ARBA00012737"/>
    </source>
</evidence>
<evidence type="ECO:0000256" key="9">
    <source>
        <dbReference type="PIRSR" id="PIRSR001589-3"/>
    </source>
</evidence>
<evidence type="ECO:0000313" key="12">
    <source>
        <dbReference type="Proteomes" id="UP000596092"/>
    </source>
</evidence>
<evidence type="ECO:0000256" key="5">
    <source>
        <dbReference type="ARBA" id="ARBA00022840"/>
    </source>
</evidence>
<proteinExistence type="inferred from homology"/>
<gene>
    <name evidence="11" type="primary">asnB</name>
    <name evidence="11" type="ORF">HP555_01905</name>
</gene>
<dbReference type="RefSeq" id="WP_199263536.1">
    <property type="nucleotide sequence ID" value="NZ_CP054140.1"/>
</dbReference>
<evidence type="ECO:0000256" key="7">
    <source>
        <dbReference type="ARBA" id="ARBA00048741"/>
    </source>
</evidence>
<dbReference type="GO" id="GO:0006529">
    <property type="term" value="P:asparagine biosynthetic process"/>
    <property type="evidence" value="ECO:0007669"/>
    <property type="project" value="InterPro"/>
</dbReference>
<evidence type="ECO:0000256" key="6">
    <source>
        <dbReference type="ARBA" id="ARBA00022962"/>
    </source>
</evidence>
<evidence type="ECO:0000256" key="8">
    <source>
        <dbReference type="PIRSR" id="PIRSR001589-2"/>
    </source>
</evidence>
<dbReference type="InterPro" id="IPR017932">
    <property type="entry name" value="GATase_2_dom"/>
</dbReference>
<dbReference type="InterPro" id="IPR033738">
    <property type="entry name" value="AsnB_N"/>
</dbReference>
<evidence type="ECO:0000259" key="10">
    <source>
        <dbReference type="PROSITE" id="PS51278"/>
    </source>
</evidence>
<dbReference type="CDD" id="cd01991">
    <property type="entry name" value="Asn_synthase_B_C"/>
    <property type="match status" value="1"/>
</dbReference>
<dbReference type="Pfam" id="PF13537">
    <property type="entry name" value="GATase_7"/>
    <property type="match status" value="1"/>
</dbReference>
<keyword evidence="6" id="KW-0315">Glutamine amidotransferase</keyword>
<keyword evidence="5 8" id="KW-0067">ATP-binding</keyword>
<dbReference type="InterPro" id="IPR014729">
    <property type="entry name" value="Rossmann-like_a/b/a_fold"/>
</dbReference>
<dbReference type="SUPFAM" id="SSF56235">
    <property type="entry name" value="N-terminal nucleophile aminohydrolases (Ntn hydrolases)"/>
    <property type="match status" value="1"/>
</dbReference>
<dbReference type="InterPro" id="IPR051786">
    <property type="entry name" value="ASN_synthetase/amidase"/>
</dbReference>
<dbReference type="Gene3D" id="3.40.50.620">
    <property type="entry name" value="HUPs"/>
    <property type="match status" value="2"/>
</dbReference>
<feature type="site" description="Important for beta-aspartyl-AMP intermediate formation" evidence="9">
    <location>
        <position position="367"/>
    </location>
</feature>